<evidence type="ECO:0000256" key="5">
    <source>
        <dbReference type="ARBA" id="ARBA00022553"/>
    </source>
</evidence>
<evidence type="ECO:0000259" key="14">
    <source>
        <dbReference type="PROSITE" id="PS50109"/>
    </source>
</evidence>
<dbReference type="SMART" id="SM00388">
    <property type="entry name" value="HisKA"/>
    <property type="match status" value="1"/>
</dbReference>
<dbReference type="NCBIfam" id="TIGR00229">
    <property type="entry name" value="sensory_box"/>
    <property type="match status" value="1"/>
</dbReference>
<evidence type="ECO:0000256" key="8">
    <source>
        <dbReference type="ARBA" id="ARBA00022741"/>
    </source>
</evidence>
<evidence type="ECO:0000313" key="17">
    <source>
        <dbReference type="EMBL" id="AMK11258.1"/>
    </source>
</evidence>
<sequence>MLSTKTFKLSQGGISPWIIIGMSLILFLAISIQAFMNYNREKEVMGEFLSAKGAALIKSFEAGARTGMMGNMGRGAGLQALLEETSTLPDILYIALVDNAGKVLAHNENSKIGTQFTTAEMMRSISPTGDAQWRVVESGKKPTAFEVYSRFLPLQNPAGLHGSSSMQNRNMMHGAQWGHKDDSDWCAPGGCLTTTDNNVLALDSAPTIFIGMDVAPVEAAMTEDLKITGLTSGIILLLGLAGVASLFWAQRYAKSKKLLQDTRAFASEMVASLPEGIIATQPDGVVTYINNIASNMLGINRDRAKGKTIADILPRQVQTILVSLLEGRNVQEREIEIARSDGGVLPLAIMATTILTDDKQSVGEMIVLRDLSQIKQLQREVQQQEKMAAIGNLAAGVAHEVRNPLSSIKGYATYFSGLFEEESSNKKAADIIISEVERLNRVISELLEVARPSDIQRRDTQLDSLLESTLDLVKQEAENSGVVISTVISDGLPLMSLDPDRFSQALINLYLNAIQAMKDDGGTMEILVATEHGHVSLTISDTGCGIPPSDVGNIFDPYYTSKSTGTGLGLSIVHKIIEAHGGKIDVDSTLGRGTTFKIQLPHISR</sequence>
<dbReference type="SMART" id="SM00091">
    <property type="entry name" value="PAS"/>
    <property type="match status" value="1"/>
</dbReference>
<keyword evidence="9 18" id="KW-0418">Kinase</keyword>
<comment type="catalytic activity">
    <reaction evidence="1">
        <text>ATP + protein L-histidine = ADP + protein N-phospho-L-histidine.</text>
        <dbReference type="EC" id="2.7.13.3"/>
    </reaction>
</comment>
<dbReference type="InterPro" id="IPR005467">
    <property type="entry name" value="His_kinase_dom"/>
</dbReference>
<protein>
    <recommendedName>
        <fullName evidence="3">histidine kinase</fullName>
        <ecNumber evidence="3">2.7.13.3</ecNumber>
    </recommendedName>
</protein>
<name>A0A126QNK3_9BACT</name>
<dbReference type="InterPro" id="IPR035965">
    <property type="entry name" value="PAS-like_dom_sf"/>
</dbReference>
<dbReference type="SUPFAM" id="SSF103190">
    <property type="entry name" value="Sensory domain-like"/>
    <property type="match status" value="1"/>
</dbReference>
<evidence type="ECO:0000256" key="4">
    <source>
        <dbReference type="ARBA" id="ARBA00022475"/>
    </source>
</evidence>
<dbReference type="SMART" id="SM00387">
    <property type="entry name" value="HATPase_c"/>
    <property type="match status" value="1"/>
</dbReference>
<keyword evidence="10" id="KW-0067">ATP-binding</keyword>
<dbReference type="Proteomes" id="UP000055611">
    <property type="component" value="Chromosome"/>
</dbReference>
<dbReference type="InterPro" id="IPR000014">
    <property type="entry name" value="PAS"/>
</dbReference>
<evidence type="ECO:0000259" key="15">
    <source>
        <dbReference type="PROSITE" id="PS50112"/>
    </source>
</evidence>
<dbReference type="CDD" id="cd00130">
    <property type="entry name" value="PAS"/>
    <property type="match status" value="1"/>
</dbReference>
<feature type="domain" description="PAS" evidence="15">
    <location>
        <begin position="262"/>
        <end position="313"/>
    </location>
</feature>
<comment type="subcellular location">
    <subcellularLocation>
        <location evidence="2">Cell membrane</location>
        <topology evidence="2">Multi-pass membrane protein</topology>
    </subcellularLocation>
</comment>
<dbReference type="GO" id="GO:0000155">
    <property type="term" value="F:phosphorelay sensor kinase activity"/>
    <property type="evidence" value="ECO:0007669"/>
    <property type="project" value="InterPro"/>
</dbReference>
<dbReference type="PANTHER" id="PTHR43065">
    <property type="entry name" value="SENSOR HISTIDINE KINASE"/>
    <property type="match status" value="1"/>
</dbReference>
<dbReference type="GO" id="GO:0006355">
    <property type="term" value="P:regulation of DNA-templated transcription"/>
    <property type="evidence" value="ECO:0007669"/>
    <property type="project" value="InterPro"/>
</dbReference>
<reference evidence="18 20" key="2">
    <citation type="submission" date="2019-03" db="EMBL/GenBank/DDBJ databases">
        <title>Genomic Encyclopedia of Type Strains, Phase IV (KMG-IV): sequencing the most valuable type-strain genomes for metagenomic binning, comparative biology and taxonomic classification.</title>
        <authorList>
            <person name="Goeker M."/>
        </authorList>
    </citation>
    <scope>NUCLEOTIDE SEQUENCE [LARGE SCALE GENOMIC DNA]</scope>
    <source>
        <strain evidence="18 20">DSM 101483</strain>
    </source>
</reference>
<keyword evidence="11 13" id="KW-1133">Transmembrane helix</keyword>
<dbReference type="Gene3D" id="1.10.287.130">
    <property type="match status" value="1"/>
</dbReference>
<dbReference type="PANTHER" id="PTHR43065:SF10">
    <property type="entry name" value="PEROXIDE STRESS-ACTIVATED HISTIDINE KINASE MAK3"/>
    <property type="match status" value="1"/>
</dbReference>
<dbReference type="OrthoDB" id="9773941at2"/>
<dbReference type="SUPFAM" id="SSF55874">
    <property type="entry name" value="ATPase domain of HSP90 chaperone/DNA topoisomerase II/histidine kinase"/>
    <property type="match status" value="1"/>
</dbReference>
<dbReference type="EMBL" id="SOBK01000001">
    <property type="protein sequence ID" value="TDT92291.1"/>
    <property type="molecule type" value="Genomic_DNA"/>
</dbReference>
<dbReference type="EC" id="2.7.13.3" evidence="3"/>
<dbReference type="CDD" id="cd00082">
    <property type="entry name" value="HisKA"/>
    <property type="match status" value="1"/>
</dbReference>
<dbReference type="Pfam" id="PF00989">
    <property type="entry name" value="PAS"/>
    <property type="match status" value="1"/>
</dbReference>
<dbReference type="Proteomes" id="UP000295506">
    <property type="component" value="Unassembled WGS sequence"/>
</dbReference>
<dbReference type="InterPro" id="IPR004358">
    <property type="entry name" value="Sig_transdc_His_kin-like_C"/>
</dbReference>
<keyword evidence="13" id="KW-0472">Membrane</keyword>
<dbReference type="AlphaFoldDB" id="A0A126QNK3"/>
<feature type="transmembrane region" description="Helical" evidence="13">
    <location>
        <begin position="14"/>
        <end position="35"/>
    </location>
</feature>
<evidence type="ECO:0000256" key="9">
    <source>
        <dbReference type="ARBA" id="ARBA00022777"/>
    </source>
</evidence>
<dbReference type="InterPro" id="IPR036890">
    <property type="entry name" value="HATPase_C_sf"/>
</dbReference>
<evidence type="ECO:0000256" key="2">
    <source>
        <dbReference type="ARBA" id="ARBA00004651"/>
    </source>
</evidence>
<evidence type="ECO:0000313" key="20">
    <source>
        <dbReference type="Proteomes" id="UP000295506"/>
    </source>
</evidence>
<dbReference type="InterPro" id="IPR029151">
    <property type="entry name" value="Sensor-like_sf"/>
</dbReference>
<evidence type="ECO:0000259" key="16">
    <source>
        <dbReference type="PROSITE" id="PS50113"/>
    </source>
</evidence>
<evidence type="ECO:0000256" key="3">
    <source>
        <dbReference type="ARBA" id="ARBA00012438"/>
    </source>
</evidence>
<keyword evidence="7 13" id="KW-0812">Transmembrane</keyword>
<evidence type="ECO:0000313" key="18">
    <source>
        <dbReference type="EMBL" id="TDT92291.1"/>
    </source>
</evidence>
<evidence type="ECO:0000256" key="13">
    <source>
        <dbReference type="SAM" id="Phobius"/>
    </source>
</evidence>
<dbReference type="InterPro" id="IPR003661">
    <property type="entry name" value="HisK_dim/P_dom"/>
</dbReference>
<evidence type="ECO:0000313" key="19">
    <source>
        <dbReference type="Proteomes" id="UP000055611"/>
    </source>
</evidence>
<dbReference type="PROSITE" id="PS50112">
    <property type="entry name" value="PAS"/>
    <property type="match status" value="1"/>
</dbReference>
<dbReference type="InterPro" id="IPR003594">
    <property type="entry name" value="HATPase_dom"/>
</dbReference>
<evidence type="ECO:0000256" key="7">
    <source>
        <dbReference type="ARBA" id="ARBA00022692"/>
    </source>
</evidence>
<dbReference type="KEGG" id="dej:AWY79_09085"/>
<dbReference type="InterPro" id="IPR000700">
    <property type="entry name" value="PAS-assoc_C"/>
</dbReference>
<accession>A0A126QNK3</accession>
<dbReference type="Pfam" id="PF02518">
    <property type="entry name" value="HATPase_c"/>
    <property type="match status" value="1"/>
</dbReference>
<dbReference type="GO" id="GO:0005886">
    <property type="term" value="C:plasma membrane"/>
    <property type="evidence" value="ECO:0007669"/>
    <property type="project" value="UniProtKB-SubCell"/>
</dbReference>
<dbReference type="InterPro" id="IPR013767">
    <property type="entry name" value="PAS_fold"/>
</dbReference>
<keyword evidence="19" id="KW-1185">Reference proteome</keyword>
<organism evidence="18 20">
    <name type="scientific">Pseudodesulfovibrio indicus</name>
    <dbReference type="NCBI Taxonomy" id="1716143"/>
    <lineage>
        <taxon>Bacteria</taxon>
        <taxon>Pseudomonadati</taxon>
        <taxon>Thermodesulfobacteriota</taxon>
        <taxon>Desulfovibrionia</taxon>
        <taxon>Desulfovibrionales</taxon>
        <taxon>Desulfovibrionaceae</taxon>
    </lineage>
</organism>
<dbReference type="Pfam" id="PF00512">
    <property type="entry name" value="HisKA"/>
    <property type="match status" value="1"/>
</dbReference>
<evidence type="ECO:0000256" key="11">
    <source>
        <dbReference type="ARBA" id="ARBA00022989"/>
    </source>
</evidence>
<dbReference type="Gene3D" id="3.30.565.10">
    <property type="entry name" value="Histidine kinase-like ATPase, C-terminal domain"/>
    <property type="match status" value="1"/>
</dbReference>
<feature type="domain" description="PAC" evidence="16">
    <location>
        <begin position="331"/>
        <end position="383"/>
    </location>
</feature>
<proteinExistence type="predicted"/>
<keyword evidence="8" id="KW-0547">Nucleotide-binding</keyword>
<dbReference type="PROSITE" id="PS50109">
    <property type="entry name" value="HIS_KIN"/>
    <property type="match status" value="1"/>
</dbReference>
<keyword evidence="6" id="KW-0808">Transferase</keyword>
<evidence type="ECO:0000256" key="1">
    <source>
        <dbReference type="ARBA" id="ARBA00000085"/>
    </source>
</evidence>
<keyword evidence="12" id="KW-0902">Two-component regulatory system</keyword>
<dbReference type="RefSeq" id="WP_066802716.1">
    <property type="nucleotide sequence ID" value="NZ_CP014206.1"/>
</dbReference>
<gene>
    <name evidence="17" type="ORF">AWY79_09085</name>
    <name evidence="18" type="ORF">EDC59_101697</name>
</gene>
<dbReference type="SUPFAM" id="SSF47384">
    <property type="entry name" value="Homodimeric domain of signal transducing histidine kinase"/>
    <property type="match status" value="1"/>
</dbReference>
<keyword evidence="4" id="KW-1003">Cell membrane</keyword>
<reference evidence="17 19" key="1">
    <citation type="journal article" date="2016" name="Front. Microbiol.">
        <title>Genome Sequence of the Piezophilic, Mesophilic Sulfate-Reducing Bacterium Desulfovibrio indicus J2T.</title>
        <authorList>
            <person name="Cao J."/>
            <person name="Maignien L."/>
            <person name="Shao Z."/>
            <person name="Alain K."/>
            <person name="Jebbar M."/>
        </authorList>
    </citation>
    <scope>NUCLEOTIDE SEQUENCE [LARGE SCALE GENOMIC DNA]</scope>
    <source>
        <strain evidence="17 19">J2</strain>
    </source>
</reference>
<dbReference type="GO" id="GO:0005524">
    <property type="term" value="F:ATP binding"/>
    <property type="evidence" value="ECO:0007669"/>
    <property type="project" value="UniProtKB-KW"/>
</dbReference>
<dbReference type="EMBL" id="CP014206">
    <property type="protein sequence ID" value="AMK11258.1"/>
    <property type="molecule type" value="Genomic_DNA"/>
</dbReference>
<dbReference type="InterPro" id="IPR036097">
    <property type="entry name" value="HisK_dim/P_sf"/>
</dbReference>
<keyword evidence="5" id="KW-0597">Phosphoprotein</keyword>
<evidence type="ECO:0000256" key="6">
    <source>
        <dbReference type="ARBA" id="ARBA00022679"/>
    </source>
</evidence>
<dbReference type="SUPFAM" id="SSF55785">
    <property type="entry name" value="PYP-like sensor domain (PAS domain)"/>
    <property type="match status" value="1"/>
</dbReference>
<feature type="domain" description="Histidine kinase" evidence="14">
    <location>
        <begin position="396"/>
        <end position="604"/>
    </location>
</feature>
<evidence type="ECO:0000256" key="12">
    <source>
        <dbReference type="ARBA" id="ARBA00023012"/>
    </source>
</evidence>
<dbReference type="PRINTS" id="PR00344">
    <property type="entry name" value="BCTRLSENSOR"/>
</dbReference>
<dbReference type="PROSITE" id="PS50113">
    <property type="entry name" value="PAC"/>
    <property type="match status" value="1"/>
</dbReference>
<feature type="transmembrane region" description="Helical" evidence="13">
    <location>
        <begin position="227"/>
        <end position="249"/>
    </location>
</feature>
<evidence type="ECO:0000256" key="10">
    <source>
        <dbReference type="ARBA" id="ARBA00022840"/>
    </source>
</evidence>
<dbReference type="Gene3D" id="3.30.450.20">
    <property type="entry name" value="PAS domain"/>
    <property type="match status" value="1"/>
</dbReference>